<dbReference type="EMBL" id="CAIX01000094">
    <property type="protein sequence ID" value="CCI45294.1"/>
    <property type="molecule type" value="Genomic_DNA"/>
</dbReference>
<name>A0A024GEI9_9STRA</name>
<protein>
    <submittedName>
        <fullName evidence="1">Uncharacterized protein</fullName>
    </submittedName>
</protein>
<evidence type="ECO:0000313" key="1">
    <source>
        <dbReference type="EMBL" id="CCI45294.1"/>
    </source>
</evidence>
<dbReference type="AlphaFoldDB" id="A0A024GEI9"/>
<sequence length="233" mass="26236">MSKIGIALQFLHFDLLSYLHMLSLVRSPRLSADEVPLIVSAGTGLTVARYLFSKYLTEHPLQSGCKETLVVTARKEGFQCARNLRKIVCLFLSPNRPILSPSSNNQEVHGRKVERVRLGSLQVIFDKVQMQSSIIRHDVVCVLNVSPVNSCLALKEAYHYVHFGAFEVALRLDHRDSHLIACTSNARQNSLWTCISQKEHFKDPKSVVNSLNVTQQNLKTTHTALKIDFLSLI</sequence>
<dbReference type="InParanoid" id="A0A024GEI9"/>
<gene>
    <name evidence="1" type="ORF">BN9_061670</name>
</gene>
<proteinExistence type="predicted"/>
<keyword evidence="2" id="KW-1185">Reference proteome</keyword>
<reference evidence="1 2" key="1">
    <citation type="submission" date="2012-05" db="EMBL/GenBank/DDBJ databases">
        <title>Recombination and specialization in a pathogen metapopulation.</title>
        <authorList>
            <person name="Gardiner A."/>
            <person name="Kemen E."/>
            <person name="Schultz-Larsen T."/>
            <person name="MacLean D."/>
            <person name="Van Oosterhout C."/>
            <person name="Jones J.D.G."/>
        </authorList>
    </citation>
    <scope>NUCLEOTIDE SEQUENCE [LARGE SCALE GENOMIC DNA]</scope>
    <source>
        <strain evidence="1 2">Ac Nc2</strain>
    </source>
</reference>
<accession>A0A024GEI9</accession>
<organism evidence="1 2">
    <name type="scientific">Albugo candida</name>
    <dbReference type="NCBI Taxonomy" id="65357"/>
    <lineage>
        <taxon>Eukaryota</taxon>
        <taxon>Sar</taxon>
        <taxon>Stramenopiles</taxon>
        <taxon>Oomycota</taxon>
        <taxon>Peronosporomycetes</taxon>
        <taxon>Albuginales</taxon>
        <taxon>Albuginaceae</taxon>
        <taxon>Albugo</taxon>
    </lineage>
</organism>
<evidence type="ECO:0000313" key="2">
    <source>
        <dbReference type="Proteomes" id="UP000053237"/>
    </source>
</evidence>
<dbReference type="Proteomes" id="UP000053237">
    <property type="component" value="Unassembled WGS sequence"/>
</dbReference>
<comment type="caution">
    <text evidence="1">The sequence shown here is derived from an EMBL/GenBank/DDBJ whole genome shotgun (WGS) entry which is preliminary data.</text>
</comment>